<evidence type="ECO:0000313" key="3">
    <source>
        <dbReference type="Proteomes" id="UP000053413"/>
    </source>
</evidence>
<dbReference type="InterPro" id="IPR012337">
    <property type="entry name" value="RNaseH-like_sf"/>
</dbReference>
<dbReference type="SUPFAM" id="SSF46689">
    <property type="entry name" value="Homeodomain-like"/>
    <property type="match status" value="1"/>
</dbReference>
<dbReference type="RefSeq" id="WP_059147162.1">
    <property type="nucleotide sequence ID" value="NZ_LLZJ01000381.1"/>
</dbReference>
<organism evidence="2 3">
    <name type="scientific">Streptomyces violaceusniger</name>
    <dbReference type="NCBI Taxonomy" id="68280"/>
    <lineage>
        <taxon>Bacteria</taxon>
        <taxon>Bacillati</taxon>
        <taxon>Actinomycetota</taxon>
        <taxon>Actinomycetes</taxon>
        <taxon>Kitasatosporales</taxon>
        <taxon>Streptomycetaceae</taxon>
        <taxon>Streptomyces</taxon>
        <taxon>Streptomyces violaceusniger group</taxon>
    </lineage>
</organism>
<protein>
    <submittedName>
        <fullName evidence="2">Integrase</fullName>
    </submittedName>
</protein>
<name>A0A0X3VSV9_STRVO</name>
<dbReference type="Gene3D" id="3.30.420.10">
    <property type="entry name" value="Ribonuclease H-like superfamily/Ribonuclease H"/>
    <property type="match status" value="1"/>
</dbReference>
<reference evidence="3" key="1">
    <citation type="submission" date="2015-10" db="EMBL/GenBank/DDBJ databases">
        <authorList>
            <person name="Ju K.-S."/>
            <person name="Doroghazi J.R."/>
            <person name="Metcalf W.W."/>
        </authorList>
    </citation>
    <scope>NUCLEOTIDE SEQUENCE [LARGE SCALE GENOMIC DNA]</scope>
    <source>
        <strain evidence="3">NRRL F-8817</strain>
    </source>
</reference>
<accession>A0A0X3VSV9</accession>
<dbReference type="Proteomes" id="UP000053413">
    <property type="component" value="Unassembled WGS sequence"/>
</dbReference>
<dbReference type="EMBL" id="LLZJ01000381">
    <property type="protein sequence ID" value="KUL47795.1"/>
    <property type="molecule type" value="Genomic_DNA"/>
</dbReference>
<sequence>MLLRLAYLAATNALAFLRLLPMSDRDKDIEILVLRHQLLVLQRQAGKPTFTDSDRAILASLLHHLPKDRLRHLLLLVRPDTVLRWHRELLRRRHAATCVPRRRGRPRTIRSIRALVLRLARENASWGYRRVHGELAALGIKVAASTVWEILREHGIPPAPERQRTTWADFLRSQAKALLACDLFEVRTLTGARLYVFAVIEHTTRRVRILGATAHPTAEWIVQLGRNLLMDLEDADSKAKFLIRDRDSKFTAAFDALMADAGVKVVTTGIRGPRMNSLMERWIQTCRTELLDRTLIWDQSHLLHTLREYEAFYNEHRPHRALKQAAPCRPLPAPITQQGQLSHLEVSRRDRLGGTLHQYQHAA</sequence>
<dbReference type="GO" id="GO:0015074">
    <property type="term" value="P:DNA integration"/>
    <property type="evidence" value="ECO:0007669"/>
    <property type="project" value="InterPro"/>
</dbReference>
<dbReference type="InterPro" id="IPR036397">
    <property type="entry name" value="RNaseH_sf"/>
</dbReference>
<dbReference type="OrthoDB" id="1551204at2"/>
<proteinExistence type="predicted"/>
<gene>
    <name evidence="2" type="ORF">ADL28_31365</name>
</gene>
<dbReference type="SUPFAM" id="SSF53098">
    <property type="entry name" value="Ribonuclease H-like"/>
    <property type="match status" value="1"/>
</dbReference>
<comment type="caution">
    <text evidence="2">The sequence shown here is derived from an EMBL/GenBank/DDBJ whole genome shotgun (WGS) entry which is preliminary data.</text>
</comment>
<evidence type="ECO:0000313" key="2">
    <source>
        <dbReference type="EMBL" id="KUL47795.1"/>
    </source>
</evidence>
<dbReference type="InterPro" id="IPR009057">
    <property type="entry name" value="Homeodomain-like_sf"/>
</dbReference>
<dbReference type="PROSITE" id="PS50994">
    <property type="entry name" value="INTEGRASE"/>
    <property type="match status" value="1"/>
</dbReference>
<dbReference type="InterPro" id="IPR001584">
    <property type="entry name" value="Integrase_cat-core"/>
</dbReference>
<dbReference type="AlphaFoldDB" id="A0A0X3VSV9"/>
<dbReference type="GO" id="GO:0003676">
    <property type="term" value="F:nucleic acid binding"/>
    <property type="evidence" value="ECO:0007669"/>
    <property type="project" value="InterPro"/>
</dbReference>
<evidence type="ECO:0000259" key="1">
    <source>
        <dbReference type="PROSITE" id="PS50994"/>
    </source>
</evidence>
<feature type="domain" description="Integrase catalytic" evidence="1">
    <location>
        <begin position="156"/>
        <end position="335"/>
    </location>
</feature>
<dbReference type="Pfam" id="PF13683">
    <property type="entry name" value="rve_3"/>
    <property type="match status" value="1"/>
</dbReference>